<sequence length="209" mass="23235">MRNQMGGVLITMIKQNYYRQGIMVEVFSLGWMILEFVVGCWSGWRAHSLLLVAFGLNSLFEIISSGALLWRLNVTSRKSPNEVARVERRAGRIIGWCLLALAVYIGVTSGYNLVNHQGAESSLVGMLMALASLICMPLLMMVKLRVARKINSSALREDAMCNLTCAYTAAAVLVGNVLTAWQGWWWSDSVFSLLLIIFIVKEGLEGVRD</sequence>
<dbReference type="EMBL" id="JQBW01000005">
    <property type="protein sequence ID" value="KRN59324.1"/>
    <property type="molecule type" value="Genomic_DNA"/>
</dbReference>
<feature type="transmembrane region" description="Helical" evidence="11">
    <location>
        <begin position="50"/>
        <end position="72"/>
    </location>
</feature>
<dbReference type="GO" id="GO:0016020">
    <property type="term" value="C:membrane"/>
    <property type="evidence" value="ECO:0007669"/>
    <property type="project" value="InterPro"/>
</dbReference>
<name>A0A0R2IA73_9LACO</name>
<evidence type="ECO:0000256" key="7">
    <source>
        <dbReference type="ARBA" id="ARBA00022989"/>
    </source>
</evidence>
<feature type="transmembrane region" description="Helical" evidence="11">
    <location>
        <begin position="93"/>
        <end position="114"/>
    </location>
</feature>
<dbReference type="AlphaFoldDB" id="A0A0R2IA73"/>
<dbReference type="PATRIC" id="fig|396268.3.peg.1496"/>
<evidence type="ECO:0000256" key="1">
    <source>
        <dbReference type="ARBA" id="ARBA00004146"/>
    </source>
</evidence>
<keyword evidence="4 11" id="KW-0812">Transmembrane</keyword>
<feature type="transmembrane region" description="Helical" evidence="11">
    <location>
        <begin position="159"/>
        <end position="178"/>
    </location>
</feature>
<evidence type="ECO:0000313" key="14">
    <source>
        <dbReference type="Proteomes" id="UP000050934"/>
    </source>
</evidence>
<dbReference type="SUPFAM" id="SSF161111">
    <property type="entry name" value="Cation efflux protein transmembrane domain-like"/>
    <property type="match status" value="1"/>
</dbReference>
<evidence type="ECO:0000256" key="4">
    <source>
        <dbReference type="ARBA" id="ARBA00022692"/>
    </source>
</evidence>
<feature type="transmembrane region" description="Helical" evidence="11">
    <location>
        <begin position="126"/>
        <end position="147"/>
    </location>
</feature>
<dbReference type="Pfam" id="PF01545">
    <property type="entry name" value="Cation_efflux"/>
    <property type="match status" value="1"/>
</dbReference>
<gene>
    <name evidence="13" type="ORF">IV45_GL001474</name>
</gene>
<evidence type="ECO:0000256" key="6">
    <source>
        <dbReference type="ARBA" id="ARBA00022833"/>
    </source>
</evidence>
<reference evidence="13 14" key="1">
    <citation type="journal article" date="2015" name="Genome Announc.">
        <title>Expanding the biotechnology potential of lactobacilli through comparative genomics of 213 strains and associated genera.</title>
        <authorList>
            <person name="Sun Z."/>
            <person name="Harris H.M."/>
            <person name="McCann A."/>
            <person name="Guo C."/>
            <person name="Argimon S."/>
            <person name="Zhang W."/>
            <person name="Yang X."/>
            <person name="Jeffery I.B."/>
            <person name="Cooney J.C."/>
            <person name="Kagawa T.F."/>
            <person name="Liu W."/>
            <person name="Song Y."/>
            <person name="Salvetti E."/>
            <person name="Wrobel A."/>
            <person name="Rasinkangas P."/>
            <person name="Parkhill J."/>
            <person name="Rea M.C."/>
            <person name="O'Sullivan O."/>
            <person name="Ritari J."/>
            <person name="Douillard F.P."/>
            <person name="Paul Ross R."/>
            <person name="Yang R."/>
            <person name="Briner A.E."/>
            <person name="Felis G.E."/>
            <person name="de Vos W.M."/>
            <person name="Barrangou R."/>
            <person name="Klaenhammer T.R."/>
            <person name="Caufield P.W."/>
            <person name="Cui Y."/>
            <person name="Zhang H."/>
            <person name="O'Toole P.W."/>
        </authorList>
    </citation>
    <scope>NUCLEOTIDE SEQUENCE [LARGE SCALE GENOMIC DNA]</scope>
    <source>
        <strain evidence="13 14">DSM 17896</strain>
    </source>
</reference>
<dbReference type="PANTHER" id="PTHR31937">
    <property type="entry name" value="TRANSMEMBRANE PROTEIN 163"/>
    <property type="match status" value="1"/>
</dbReference>
<evidence type="ECO:0000256" key="9">
    <source>
        <dbReference type="ARBA" id="ARBA00023136"/>
    </source>
</evidence>
<dbReference type="GO" id="GO:0008324">
    <property type="term" value="F:monoatomic cation transmembrane transporter activity"/>
    <property type="evidence" value="ECO:0007669"/>
    <property type="project" value="InterPro"/>
</dbReference>
<dbReference type="STRING" id="396268.IV45_GL001474"/>
<feature type="domain" description="Cation efflux protein transmembrane" evidence="12">
    <location>
        <begin position="33"/>
        <end position="207"/>
    </location>
</feature>
<evidence type="ECO:0000256" key="10">
    <source>
        <dbReference type="ARBA" id="ARBA00023329"/>
    </source>
</evidence>
<comment type="caution">
    <text evidence="13">The sequence shown here is derived from an EMBL/GenBank/DDBJ whole genome shotgun (WGS) entry which is preliminary data.</text>
</comment>
<accession>A0A0R2IA73</accession>
<keyword evidence="7 11" id="KW-1133">Transmembrane helix</keyword>
<dbReference type="GO" id="GO:0031410">
    <property type="term" value="C:cytoplasmic vesicle"/>
    <property type="evidence" value="ECO:0007669"/>
    <property type="project" value="UniProtKB-KW"/>
</dbReference>
<dbReference type="Proteomes" id="UP000050934">
    <property type="component" value="Unassembled WGS sequence"/>
</dbReference>
<organism evidence="13 14">
    <name type="scientific">Limosilactobacillus secaliphilus</name>
    <dbReference type="NCBI Taxonomy" id="396268"/>
    <lineage>
        <taxon>Bacteria</taxon>
        <taxon>Bacillati</taxon>
        <taxon>Bacillota</taxon>
        <taxon>Bacilli</taxon>
        <taxon>Lactobacillales</taxon>
        <taxon>Lactobacillaceae</taxon>
        <taxon>Limosilactobacillus</taxon>
    </lineage>
</organism>
<keyword evidence="9 11" id="KW-0472">Membrane</keyword>
<keyword evidence="14" id="KW-1185">Reference proteome</keyword>
<evidence type="ECO:0000259" key="12">
    <source>
        <dbReference type="Pfam" id="PF01545"/>
    </source>
</evidence>
<evidence type="ECO:0000256" key="5">
    <source>
        <dbReference type="ARBA" id="ARBA00022753"/>
    </source>
</evidence>
<dbReference type="InterPro" id="IPR026765">
    <property type="entry name" value="Tmem163"/>
</dbReference>
<protein>
    <submittedName>
        <fullName evidence="13">Integral membrane protein</fullName>
    </submittedName>
</protein>
<evidence type="ECO:0000313" key="13">
    <source>
        <dbReference type="EMBL" id="KRN59324.1"/>
    </source>
</evidence>
<dbReference type="InterPro" id="IPR027469">
    <property type="entry name" value="Cation_efflux_TMD_sf"/>
</dbReference>
<dbReference type="InterPro" id="IPR058533">
    <property type="entry name" value="Cation_efflux_TM"/>
</dbReference>
<comment type="subcellular location">
    <subcellularLocation>
        <location evidence="2">Cytoplasmic vesicle</location>
        <location evidence="2">Secretory vesicle</location>
        <location evidence="2">Synaptic vesicle membrane</location>
        <topology evidence="2">Multi-pass membrane protein</topology>
    </subcellularLocation>
    <subcellularLocation>
        <location evidence="1">Early endosome membrane</location>
    </subcellularLocation>
</comment>
<evidence type="ECO:0000256" key="8">
    <source>
        <dbReference type="ARBA" id="ARBA00023018"/>
    </source>
</evidence>
<keyword evidence="8" id="KW-0770">Synapse</keyword>
<keyword evidence="10" id="KW-0968">Cytoplasmic vesicle</keyword>
<proteinExistence type="inferred from homology"/>
<evidence type="ECO:0000256" key="3">
    <source>
        <dbReference type="ARBA" id="ARBA00008731"/>
    </source>
</evidence>
<dbReference type="Gene3D" id="1.20.1510.10">
    <property type="entry name" value="Cation efflux protein transmembrane domain"/>
    <property type="match status" value="1"/>
</dbReference>
<feature type="transmembrane region" description="Helical" evidence="11">
    <location>
        <begin position="21"/>
        <end position="44"/>
    </location>
</feature>
<dbReference type="PANTHER" id="PTHR31937:SF2">
    <property type="entry name" value="TRANSMEMBRANE PROTEIN 163"/>
    <property type="match status" value="1"/>
</dbReference>
<evidence type="ECO:0000256" key="11">
    <source>
        <dbReference type="SAM" id="Phobius"/>
    </source>
</evidence>
<keyword evidence="5" id="KW-0967">Endosome</keyword>
<keyword evidence="6" id="KW-0862">Zinc</keyword>
<comment type="similarity">
    <text evidence="3">Belongs to the TMEM163 family.</text>
</comment>
<evidence type="ECO:0000256" key="2">
    <source>
        <dbReference type="ARBA" id="ARBA00004644"/>
    </source>
</evidence>